<dbReference type="RefSeq" id="WP_220332701.1">
    <property type="nucleotide sequence ID" value="NZ_JAEUAK010000001.1"/>
</dbReference>
<protein>
    <submittedName>
        <fullName evidence="1">Uncharacterized protein</fullName>
    </submittedName>
</protein>
<evidence type="ECO:0000313" key="2">
    <source>
        <dbReference type="Proteomes" id="UP000717752"/>
    </source>
</evidence>
<sequence>MPNLYHPDRFPVIKTFESADPSVSGRLQVLHDVATRFAQAGGSIYDLNDLSDSAADLADITITDLGITDPAFYVHVGKEGGTRVGRSDLDFVDGIYFVRQPYHGREGYFLTVVTATERKGAQTPEDAARIACGWIDAELTVDDGLIDLGLWGDPAIVDAPNRFDIECLVGRALTKVRRLMPEVSMSSAPAIN</sequence>
<gene>
    <name evidence="1" type="ORF">JNB85_01915</name>
</gene>
<dbReference type="EMBL" id="JAEUAK010000001">
    <property type="protein sequence ID" value="MBW9051165.1"/>
    <property type="molecule type" value="Genomic_DNA"/>
</dbReference>
<name>A0ABS7GMG7_9HYPH</name>
<comment type="caution">
    <text evidence="1">The sequence shown here is derived from an EMBL/GenBank/DDBJ whole genome shotgun (WGS) entry which is preliminary data.</text>
</comment>
<accession>A0ABS7GMG7</accession>
<reference evidence="1 2" key="1">
    <citation type="journal article" date="2021" name="MBio">
        <title>Poor Competitiveness of Bradyrhizobium in Pigeon Pea Root Colonization in Indian Soils.</title>
        <authorList>
            <person name="Chalasani D."/>
            <person name="Basu A."/>
            <person name="Pullabhotla S.V.S.R.N."/>
            <person name="Jorrin B."/>
            <person name="Neal A.L."/>
            <person name="Poole P.S."/>
            <person name="Podile A.R."/>
            <person name="Tkacz A."/>
        </authorList>
    </citation>
    <scope>NUCLEOTIDE SEQUENCE [LARGE SCALE GENOMIC DNA]</scope>
    <source>
        <strain evidence="1 2">HU56</strain>
    </source>
</reference>
<organism evidence="1 2">
    <name type="scientific">Rhizobium mesosinicum</name>
    <dbReference type="NCBI Taxonomy" id="335017"/>
    <lineage>
        <taxon>Bacteria</taxon>
        <taxon>Pseudomonadati</taxon>
        <taxon>Pseudomonadota</taxon>
        <taxon>Alphaproteobacteria</taxon>
        <taxon>Hyphomicrobiales</taxon>
        <taxon>Rhizobiaceae</taxon>
        <taxon>Rhizobium/Agrobacterium group</taxon>
        <taxon>Rhizobium</taxon>
    </lineage>
</organism>
<dbReference type="Proteomes" id="UP000717752">
    <property type="component" value="Unassembled WGS sequence"/>
</dbReference>
<evidence type="ECO:0000313" key="1">
    <source>
        <dbReference type="EMBL" id="MBW9051165.1"/>
    </source>
</evidence>
<keyword evidence="2" id="KW-1185">Reference proteome</keyword>
<proteinExistence type="predicted"/>